<dbReference type="Proteomes" id="UP001337305">
    <property type="component" value="Unassembled WGS sequence"/>
</dbReference>
<evidence type="ECO:0000313" key="1">
    <source>
        <dbReference type="EMBL" id="MEF3831777.1"/>
    </source>
</evidence>
<gene>
    <name evidence="1" type="ORF">N1F79_01425</name>
</gene>
<keyword evidence="2" id="KW-1185">Reference proteome</keyword>
<organism evidence="1 2">
    <name type="scientific">Flavivirga spongiicola</name>
    <dbReference type="NCBI Taxonomy" id="421621"/>
    <lineage>
        <taxon>Bacteria</taxon>
        <taxon>Pseudomonadati</taxon>
        <taxon>Bacteroidota</taxon>
        <taxon>Flavobacteriia</taxon>
        <taxon>Flavobacteriales</taxon>
        <taxon>Flavobacteriaceae</taxon>
        <taxon>Flavivirga</taxon>
    </lineage>
</organism>
<protein>
    <recommendedName>
        <fullName evidence="3">Regulatory protein RecX</fullName>
    </recommendedName>
</protein>
<dbReference type="EMBL" id="JAODOP010000001">
    <property type="protein sequence ID" value="MEF3831777.1"/>
    <property type="molecule type" value="Genomic_DNA"/>
</dbReference>
<accession>A0ABU7XPI1</accession>
<dbReference type="RefSeq" id="WP_303308777.1">
    <property type="nucleotide sequence ID" value="NZ_JAODOP010000001.1"/>
</dbReference>
<reference evidence="1 2" key="1">
    <citation type="submission" date="2022-09" db="EMBL/GenBank/DDBJ databases">
        <title>Genome sequencing of Flavivirga sp. MEBiC05379.</title>
        <authorList>
            <person name="Oh H.-M."/>
            <person name="Kwon K.K."/>
            <person name="Park M.J."/>
            <person name="Yang S.-H."/>
        </authorList>
    </citation>
    <scope>NUCLEOTIDE SEQUENCE [LARGE SCALE GENOMIC DNA]</scope>
    <source>
        <strain evidence="1 2">MEBiC05379</strain>
    </source>
</reference>
<sequence>MREIKTNWTSEELKIYTLIYCANTDFSESKFEINYIKSKMRTSNFEKIQNEFKKDNDYQSIKRIQLLIKDHGYTNDDINTLFKEIKTLFLSDNKYDFLEKNLNRGLKRILNN</sequence>
<evidence type="ECO:0000313" key="2">
    <source>
        <dbReference type="Proteomes" id="UP001337305"/>
    </source>
</evidence>
<comment type="caution">
    <text evidence="1">The sequence shown here is derived from an EMBL/GenBank/DDBJ whole genome shotgun (WGS) entry which is preliminary data.</text>
</comment>
<evidence type="ECO:0008006" key="3">
    <source>
        <dbReference type="Google" id="ProtNLM"/>
    </source>
</evidence>
<name>A0ABU7XPI1_9FLAO</name>
<proteinExistence type="predicted"/>